<feature type="non-terminal residue" evidence="1">
    <location>
        <position position="1"/>
    </location>
</feature>
<sequence length="123" mass="13941">MNNITANNYLSFSKDKIPIEGKEHNQPLHIAVKCGSYIASSIAIRAFNGSKRKVMREITLPIRIEPVTIDITFQLFAGPTMDPLARAIPFPLHQKVKFIMNQKLIRVSGKRDLMISTRHLLNT</sequence>
<protein>
    <submittedName>
        <fullName evidence="1">Uncharacterized protein</fullName>
    </submittedName>
</protein>
<proteinExistence type="predicted"/>
<dbReference type="PANTHER" id="PTHR32108">
    <property type="entry name" value="DNA-DIRECTED RNA POLYMERASE SUBUNIT ALPHA"/>
    <property type="match status" value="1"/>
</dbReference>
<dbReference type="Proteomes" id="UP000257109">
    <property type="component" value="Unassembled WGS sequence"/>
</dbReference>
<reference evidence="1" key="1">
    <citation type="submission" date="2018-05" db="EMBL/GenBank/DDBJ databases">
        <title>Draft genome of Mucuna pruriens seed.</title>
        <authorList>
            <person name="Nnadi N.E."/>
            <person name="Vos R."/>
            <person name="Hasami M.H."/>
            <person name="Devisetty U.K."/>
            <person name="Aguiy J.C."/>
        </authorList>
    </citation>
    <scope>NUCLEOTIDE SEQUENCE [LARGE SCALE GENOMIC DNA]</scope>
    <source>
        <strain evidence="1">JCA_2017</strain>
    </source>
</reference>
<evidence type="ECO:0000313" key="2">
    <source>
        <dbReference type="Proteomes" id="UP000257109"/>
    </source>
</evidence>
<comment type="caution">
    <text evidence="1">The sequence shown here is derived from an EMBL/GenBank/DDBJ whole genome shotgun (WGS) entry which is preliminary data.</text>
</comment>
<keyword evidence="2" id="KW-1185">Reference proteome</keyword>
<name>A0A371HYP1_MUCPR</name>
<dbReference type="PANTHER" id="PTHR32108:SF9">
    <property type="entry name" value="REVERSE TRANSCRIPTASE RNASE H-LIKE DOMAIN-CONTAINING PROTEIN"/>
    <property type="match status" value="1"/>
</dbReference>
<dbReference type="EMBL" id="QJKJ01001395">
    <property type="protein sequence ID" value="RDY07814.1"/>
    <property type="molecule type" value="Genomic_DNA"/>
</dbReference>
<organism evidence="1 2">
    <name type="scientific">Mucuna pruriens</name>
    <name type="common">Velvet bean</name>
    <name type="synonym">Dolichos pruriens</name>
    <dbReference type="NCBI Taxonomy" id="157652"/>
    <lineage>
        <taxon>Eukaryota</taxon>
        <taxon>Viridiplantae</taxon>
        <taxon>Streptophyta</taxon>
        <taxon>Embryophyta</taxon>
        <taxon>Tracheophyta</taxon>
        <taxon>Spermatophyta</taxon>
        <taxon>Magnoliopsida</taxon>
        <taxon>eudicotyledons</taxon>
        <taxon>Gunneridae</taxon>
        <taxon>Pentapetalae</taxon>
        <taxon>rosids</taxon>
        <taxon>fabids</taxon>
        <taxon>Fabales</taxon>
        <taxon>Fabaceae</taxon>
        <taxon>Papilionoideae</taxon>
        <taxon>50 kb inversion clade</taxon>
        <taxon>NPAAA clade</taxon>
        <taxon>indigoferoid/millettioid clade</taxon>
        <taxon>Phaseoleae</taxon>
        <taxon>Mucuna</taxon>
    </lineage>
</organism>
<evidence type="ECO:0000313" key="1">
    <source>
        <dbReference type="EMBL" id="RDY07814.1"/>
    </source>
</evidence>
<dbReference type="OrthoDB" id="1736143at2759"/>
<gene>
    <name evidence="1" type="ORF">CR513_08022</name>
</gene>
<accession>A0A371HYP1</accession>
<dbReference type="AlphaFoldDB" id="A0A371HYP1"/>